<organism evidence="1">
    <name type="scientific">Planktothricoides raciborskii GIHE-MW2</name>
    <dbReference type="NCBI Taxonomy" id="2792601"/>
    <lineage>
        <taxon>Bacteria</taxon>
        <taxon>Bacillati</taxon>
        <taxon>Cyanobacteriota</taxon>
        <taxon>Cyanophyceae</taxon>
        <taxon>Oscillatoriophycideae</taxon>
        <taxon>Oscillatoriales</taxon>
        <taxon>Oscillatoriaceae</taxon>
        <taxon>Planktothricoides</taxon>
    </lineage>
</organism>
<dbReference type="EMBL" id="CP159837">
    <property type="protein sequence ID" value="XCM34995.1"/>
    <property type="molecule type" value="Genomic_DNA"/>
</dbReference>
<sequence length="323" mass="34905">MIFKPVSRETGKLTEGAIAFISILAMQMFSQMFSQSICAQELGQFVQFAPPDPPNVETPTRGETSRESLEQEWLLPLPPKVDVTVPQQVQGVGSQRRVAPSSSILSPTAFTARWGQAFTGAGFQERTRFTDSSDGAISTGFGVGDPRKNVAFQTTITVLDLFSNRDYDDGFMKRGSFSFKAGRIVANNWMVAVGIENAIVWGFTDAGTSVYGVASRTFNLKESTADPLSRLTVSLGLGNGRFRTEDDFNDDTNTVNIFGSVGLRIAQPVSAIADWSGQDLSLGFSVVPLPNIPLVISPAFTDITGSAGDGVRFRVGVGYSYFF</sequence>
<proteinExistence type="predicted"/>
<accession>A0AAU8J864</accession>
<reference evidence="1" key="1">
    <citation type="submission" date="2024-07" db="EMBL/GenBank/DDBJ databases">
        <authorList>
            <person name="Kim Y.J."/>
            <person name="Jeong J.Y."/>
        </authorList>
    </citation>
    <scope>NUCLEOTIDE SEQUENCE</scope>
    <source>
        <strain evidence="1">GIHE-MW2</strain>
    </source>
</reference>
<protein>
    <submittedName>
        <fullName evidence="1">Uncharacterized protein</fullName>
    </submittedName>
</protein>
<gene>
    <name evidence="1" type="ORF">ABWT76_003644</name>
</gene>
<name>A0AAU8J864_9CYAN</name>
<evidence type="ECO:0000313" key="1">
    <source>
        <dbReference type="EMBL" id="XCM34995.1"/>
    </source>
</evidence>
<dbReference type="AlphaFoldDB" id="A0AAU8J864"/>
<dbReference type="RefSeq" id="WP_354634741.1">
    <property type="nucleotide sequence ID" value="NZ_CP159837.1"/>
</dbReference>